<feature type="region of interest" description="Disordered" evidence="1">
    <location>
        <begin position="1"/>
        <end position="30"/>
    </location>
</feature>
<name>A0A2S2C7E5_9NOCA</name>
<feature type="region of interest" description="Disordered" evidence="1">
    <location>
        <begin position="258"/>
        <end position="281"/>
    </location>
</feature>
<protein>
    <recommendedName>
        <fullName evidence="2">N-acetyltransferase domain-containing protein</fullName>
    </recommendedName>
</protein>
<keyword evidence="3" id="KW-0614">Plasmid</keyword>
<dbReference type="PANTHER" id="PTHR43072">
    <property type="entry name" value="N-ACETYLTRANSFERASE"/>
    <property type="match status" value="1"/>
</dbReference>
<reference evidence="3 4" key="1">
    <citation type="submission" date="2017-05" db="EMBL/GenBank/DDBJ databases">
        <title>Isolation of Rhodococcus sp. S2-17 biodegrading of BP-3.</title>
        <authorList>
            <person name="Lee Y."/>
            <person name="Kim K.H."/>
            <person name="Chun B.H."/>
            <person name="Jung H.S."/>
            <person name="Jeon C.O."/>
        </authorList>
    </citation>
    <scope>NUCLEOTIDE SEQUENCE [LARGE SCALE GENOMIC DNA]</scope>
    <source>
        <strain evidence="3 4">S2-17</strain>
        <plasmid evidence="4">prb29</plasmid>
    </source>
</reference>
<organism evidence="3 4">
    <name type="scientific">Rhodococcus oxybenzonivorans</name>
    <dbReference type="NCBI Taxonomy" id="1990687"/>
    <lineage>
        <taxon>Bacteria</taxon>
        <taxon>Bacillati</taxon>
        <taxon>Actinomycetota</taxon>
        <taxon>Actinomycetes</taxon>
        <taxon>Mycobacteriales</taxon>
        <taxon>Nocardiaceae</taxon>
        <taxon>Rhodococcus</taxon>
    </lineage>
</organism>
<dbReference type="InterPro" id="IPR000182">
    <property type="entry name" value="GNAT_dom"/>
</dbReference>
<dbReference type="InterPro" id="IPR016181">
    <property type="entry name" value="Acyl_CoA_acyltransferase"/>
</dbReference>
<dbReference type="Pfam" id="PF13508">
    <property type="entry name" value="Acetyltransf_7"/>
    <property type="match status" value="1"/>
</dbReference>
<dbReference type="KEGG" id="roz:CBI38_35855"/>
<accession>A0A2S2C7E5</accession>
<evidence type="ECO:0000256" key="1">
    <source>
        <dbReference type="SAM" id="MobiDB-lite"/>
    </source>
</evidence>
<feature type="domain" description="N-acetyltransferase" evidence="2">
    <location>
        <begin position="37"/>
        <end position="255"/>
    </location>
</feature>
<dbReference type="OrthoDB" id="3576548at2"/>
<evidence type="ECO:0000313" key="3">
    <source>
        <dbReference type="EMBL" id="AWK76790.1"/>
    </source>
</evidence>
<evidence type="ECO:0000313" key="4">
    <source>
        <dbReference type="Proteomes" id="UP000245711"/>
    </source>
</evidence>
<dbReference type="AlphaFoldDB" id="A0A2S2C7E5"/>
<dbReference type="GO" id="GO:0016747">
    <property type="term" value="F:acyltransferase activity, transferring groups other than amino-acyl groups"/>
    <property type="evidence" value="ECO:0007669"/>
    <property type="project" value="InterPro"/>
</dbReference>
<proteinExistence type="predicted"/>
<dbReference type="Proteomes" id="UP000245711">
    <property type="component" value="Plasmid pRB29"/>
</dbReference>
<keyword evidence="4" id="KW-1185">Reference proteome</keyword>
<gene>
    <name evidence="3" type="ORF">CBI38_35855</name>
</gene>
<dbReference type="SUPFAM" id="SSF55729">
    <property type="entry name" value="Acyl-CoA N-acyltransferases (Nat)"/>
    <property type="match status" value="1"/>
</dbReference>
<dbReference type="Gene3D" id="3.40.630.30">
    <property type="match status" value="1"/>
</dbReference>
<geneLocation type="plasmid" evidence="4">
    <name>prb29</name>
</geneLocation>
<dbReference type="EMBL" id="CP021356">
    <property type="protein sequence ID" value="AWK76790.1"/>
    <property type="molecule type" value="Genomic_DNA"/>
</dbReference>
<dbReference type="PROSITE" id="PS51186">
    <property type="entry name" value="GNAT"/>
    <property type="match status" value="1"/>
</dbReference>
<dbReference type="RefSeq" id="WP_109336208.1">
    <property type="nucleotide sequence ID" value="NZ_CP021356.1"/>
</dbReference>
<evidence type="ECO:0000259" key="2">
    <source>
        <dbReference type="PROSITE" id="PS51186"/>
    </source>
</evidence>
<sequence>MPASVPDRPNPQMNAPLCGPPPAHRFGTPDQSESAVLLIRRLSPEDLPESARAHRELLPQGLFPALGDRFLRQWHACVLNESHAIALVVEDVSGPDHRIVGFLLGATDQSAHINGILMHRRALGKLIGVGVLALIRRPKIAIRFARTRAGPWTRRLLRSVPTPRATAQEHVPANRTAVLSAVALYPEVRGTGTGTALVERFLVESRAAGAETATLVTKRTAEAAARFYERLGWHAVQEGATRDGAPLRVYRIPLNETVHHRKETGPSSGRQEGLGSETYPP</sequence>